<keyword evidence="10" id="KW-1185">Reference proteome</keyword>
<dbReference type="InterPro" id="IPR050901">
    <property type="entry name" value="BP-dep_ABC_trans_perm"/>
</dbReference>
<dbReference type="Pfam" id="PF00528">
    <property type="entry name" value="BPD_transp_1"/>
    <property type="match status" value="1"/>
</dbReference>
<feature type="transmembrane region" description="Helical" evidence="7">
    <location>
        <begin position="239"/>
        <end position="261"/>
    </location>
</feature>
<feature type="domain" description="ABC transmembrane type-1" evidence="8">
    <location>
        <begin position="71"/>
        <end position="262"/>
    </location>
</feature>
<dbReference type="PANTHER" id="PTHR32243">
    <property type="entry name" value="MALTOSE TRANSPORT SYSTEM PERMEASE-RELATED"/>
    <property type="match status" value="1"/>
</dbReference>
<reference evidence="9 10" key="1">
    <citation type="submission" date="2022-10" db="EMBL/GenBank/DDBJ databases">
        <title>Description of Fervidibacillus gen. nov. in the family Fervidibacillaceae fam. nov. with two species, Fervidibacillus albus sp. nov., and Fervidibacillus halotolerans sp. nov., isolated from tidal flat sediments.</title>
        <authorList>
            <person name="Kwon K.K."/>
            <person name="Yang S.-H."/>
        </authorList>
    </citation>
    <scope>NUCLEOTIDE SEQUENCE [LARGE SCALE GENOMIC DNA]</scope>
    <source>
        <strain evidence="9 10">DSM 23332</strain>
    </source>
</reference>
<evidence type="ECO:0000256" key="6">
    <source>
        <dbReference type="ARBA" id="ARBA00023136"/>
    </source>
</evidence>
<accession>A0ABT2WD07</accession>
<feature type="transmembrane region" description="Helical" evidence="7">
    <location>
        <begin position="108"/>
        <end position="128"/>
    </location>
</feature>
<dbReference type="PANTHER" id="PTHR32243:SF24">
    <property type="entry name" value="DIACETYLCHITOBIOSE UPTAKE SYSTEM PERMEASE PROTEIN NGCG"/>
    <property type="match status" value="1"/>
</dbReference>
<gene>
    <name evidence="9" type="ORF">OEV82_03690</name>
</gene>
<feature type="transmembrane region" description="Helical" evidence="7">
    <location>
        <begin position="75"/>
        <end position="96"/>
    </location>
</feature>
<feature type="transmembrane region" description="Helical" evidence="7">
    <location>
        <begin position="140"/>
        <end position="159"/>
    </location>
</feature>
<evidence type="ECO:0000256" key="7">
    <source>
        <dbReference type="RuleBase" id="RU363032"/>
    </source>
</evidence>
<evidence type="ECO:0000256" key="4">
    <source>
        <dbReference type="ARBA" id="ARBA00022692"/>
    </source>
</evidence>
<dbReference type="CDD" id="cd06261">
    <property type="entry name" value="TM_PBP2"/>
    <property type="match status" value="1"/>
</dbReference>
<evidence type="ECO:0000256" key="1">
    <source>
        <dbReference type="ARBA" id="ARBA00004651"/>
    </source>
</evidence>
<dbReference type="RefSeq" id="WP_173662045.1">
    <property type="nucleotide sequence ID" value="NZ_JAOUSE010000006.1"/>
</dbReference>
<evidence type="ECO:0000256" key="2">
    <source>
        <dbReference type="ARBA" id="ARBA00022448"/>
    </source>
</evidence>
<name>A0ABT2WD07_9BACI</name>
<evidence type="ECO:0000313" key="10">
    <source>
        <dbReference type="Proteomes" id="UP001208656"/>
    </source>
</evidence>
<dbReference type="EMBL" id="JAOUSE010000006">
    <property type="protein sequence ID" value="MCU9593558.1"/>
    <property type="molecule type" value="Genomic_DNA"/>
</dbReference>
<keyword evidence="6 7" id="KW-0472">Membrane</keyword>
<evidence type="ECO:0000256" key="3">
    <source>
        <dbReference type="ARBA" id="ARBA00022475"/>
    </source>
</evidence>
<evidence type="ECO:0000313" key="9">
    <source>
        <dbReference type="EMBL" id="MCU9593558.1"/>
    </source>
</evidence>
<keyword evidence="5 7" id="KW-1133">Transmembrane helix</keyword>
<dbReference type="Proteomes" id="UP001208656">
    <property type="component" value="Unassembled WGS sequence"/>
</dbReference>
<dbReference type="SUPFAM" id="SSF161098">
    <property type="entry name" value="MetI-like"/>
    <property type="match status" value="1"/>
</dbReference>
<proteinExistence type="inferred from homology"/>
<keyword evidence="4 7" id="KW-0812">Transmembrane</keyword>
<dbReference type="PROSITE" id="PS50928">
    <property type="entry name" value="ABC_TM1"/>
    <property type="match status" value="1"/>
</dbReference>
<organism evidence="9 10">
    <name type="scientific">Pallidibacillus thermolactis</name>
    <dbReference type="NCBI Taxonomy" id="251051"/>
    <lineage>
        <taxon>Bacteria</taxon>
        <taxon>Bacillati</taxon>
        <taxon>Bacillota</taxon>
        <taxon>Bacilli</taxon>
        <taxon>Bacillales</taxon>
        <taxon>Bacillaceae</taxon>
        <taxon>Pallidibacillus</taxon>
    </lineage>
</organism>
<feature type="transmembrane region" description="Helical" evidence="7">
    <location>
        <begin position="12"/>
        <end position="32"/>
    </location>
</feature>
<keyword evidence="3" id="KW-1003">Cell membrane</keyword>
<keyword evidence="2 7" id="KW-0813">Transport</keyword>
<evidence type="ECO:0000259" key="8">
    <source>
        <dbReference type="PROSITE" id="PS50928"/>
    </source>
</evidence>
<dbReference type="InterPro" id="IPR035906">
    <property type="entry name" value="MetI-like_sf"/>
</dbReference>
<dbReference type="InterPro" id="IPR000515">
    <property type="entry name" value="MetI-like"/>
</dbReference>
<protein>
    <submittedName>
        <fullName evidence="9">Carbohydrate ABC transporter permease</fullName>
    </submittedName>
</protein>
<comment type="similarity">
    <text evidence="7">Belongs to the binding-protein-dependent transport system permease family.</text>
</comment>
<comment type="caution">
    <text evidence="9">The sequence shown here is derived from an EMBL/GenBank/DDBJ whole genome shotgun (WGS) entry which is preliminary data.</text>
</comment>
<sequence length="277" mass="31312">MKSVTKVINKFLIYIFALILVIFTGYPFLYMVTTSFKSMNDFFLNPFSISLDSMTFEQYVSVFEKGLFNFFLNSIYVTVGSVILVVIISALASYPLSRLNFKLNRPLFLLFIVGMMIPIHATLIPIFIMSNNFDLYDSLLALIGPYVAFALPISIFIFVQFMREIPVELEEAAKLDGAGYWRIFINVIFPNVKPAISTVVIYNFVHIWNEFVFALVLIQSQEEMTLPLGLQKFYGEFSVNVPGLMAALTLASLPIIAVFIFSQERVVRGLTSGSVKG</sequence>
<dbReference type="Gene3D" id="1.10.3720.10">
    <property type="entry name" value="MetI-like"/>
    <property type="match status" value="1"/>
</dbReference>
<evidence type="ECO:0000256" key="5">
    <source>
        <dbReference type="ARBA" id="ARBA00022989"/>
    </source>
</evidence>
<comment type="subcellular location">
    <subcellularLocation>
        <location evidence="1 7">Cell membrane</location>
        <topology evidence="1 7">Multi-pass membrane protein</topology>
    </subcellularLocation>
</comment>